<evidence type="ECO:0000256" key="2">
    <source>
        <dbReference type="ARBA" id="ARBA00022603"/>
    </source>
</evidence>
<dbReference type="RefSeq" id="WP_014737604.1">
    <property type="nucleotide sequence ID" value="NC_017954.1"/>
</dbReference>
<dbReference type="Gene3D" id="3.40.50.150">
    <property type="entry name" value="Vaccinia Virus protein VP39"/>
    <property type="match status" value="1"/>
</dbReference>
<dbReference type="eggNOG" id="arCOG00973">
    <property type="taxonomic scope" value="Archaea"/>
</dbReference>
<evidence type="ECO:0000256" key="1">
    <source>
        <dbReference type="ARBA" id="ARBA00022490"/>
    </source>
</evidence>
<dbReference type="GO" id="GO:0003723">
    <property type="term" value="F:RNA binding"/>
    <property type="evidence" value="ECO:0007669"/>
    <property type="project" value="UniProtKB-KW"/>
</dbReference>
<dbReference type="STRING" id="1184251.TCELL_0930"/>
<keyword evidence="2 7" id="KW-0489">Methyltransferase</keyword>
<dbReference type="Pfam" id="PF01189">
    <property type="entry name" value="Methyltr_RsmB-F"/>
    <property type="match status" value="1"/>
</dbReference>
<accession>I3TF16</accession>
<evidence type="ECO:0000256" key="3">
    <source>
        <dbReference type="ARBA" id="ARBA00022679"/>
    </source>
</evidence>
<evidence type="ECO:0000259" key="6">
    <source>
        <dbReference type="PROSITE" id="PS51686"/>
    </source>
</evidence>
<dbReference type="GeneID" id="13013247"/>
<dbReference type="InParanoid" id="I3TF16"/>
<keyword evidence="8" id="KW-1185">Reference proteome</keyword>
<keyword evidence="5" id="KW-0694">RNA-binding</keyword>
<dbReference type="CDD" id="cd02440">
    <property type="entry name" value="AdoMet_MTases"/>
    <property type="match status" value="1"/>
</dbReference>
<keyword evidence="4" id="KW-0949">S-adenosyl-L-methionine</keyword>
<evidence type="ECO:0000256" key="4">
    <source>
        <dbReference type="ARBA" id="ARBA00022691"/>
    </source>
</evidence>
<dbReference type="InterPro" id="IPR001678">
    <property type="entry name" value="MeTrfase_RsmB-F_NOP2_dom"/>
</dbReference>
<dbReference type="SUPFAM" id="SSF53335">
    <property type="entry name" value="S-adenosyl-L-methionine-dependent methyltransferases"/>
    <property type="match status" value="1"/>
</dbReference>
<dbReference type="PRINTS" id="PR02008">
    <property type="entry name" value="RCMTFAMILY"/>
</dbReference>
<dbReference type="Pfam" id="PF17125">
    <property type="entry name" value="Methyltr_RsmF_N"/>
    <property type="match status" value="1"/>
</dbReference>
<dbReference type="EMBL" id="CP003531">
    <property type="protein sequence ID" value="AFK51354.1"/>
    <property type="molecule type" value="Genomic_DNA"/>
</dbReference>
<dbReference type="GO" id="GO:0016428">
    <property type="term" value="F:tRNA (cytidine-5-)-methyltransferase activity"/>
    <property type="evidence" value="ECO:0007669"/>
    <property type="project" value="TreeGrafter"/>
</dbReference>
<evidence type="ECO:0000256" key="5">
    <source>
        <dbReference type="ARBA" id="ARBA00022884"/>
    </source>
</evidence>
<dbReference type="InterPro" id="IPR031341">
    <property type="entry name" value="Methyltr_RsmF_N"/>
</dbReference>
<dbReference type="AlphaFoldDB" id="I3TF16"/>
<evidence type="ECO:0000313" key="8">
    <source>
        <dbReference type="Proteomes" id="UP000005270"/>
    </source>
</evidence>
<keyword evidence="3 7" id="KW-0808">Transferase</keyword>
<dbReference type="InterPro" id="IPR029063">
    <property type="entry name" value="SAM-dependent_MTases_sf"/>
</dbReference>
<dbReference type="KEGG" id="thg:TCELL_0930"/>
<sequence>MPMTDVSTIYSEIYIEAGEKAKLLAERYGYLPYMVQRYLLILGHEDTLKLLEAFERPLKPVVRANTFLVEPDKLRRRLEEMGFGLEKVPWYHGAFRVVSSPGHPTIGATHEYLKGLYYVHRDASALAPVLLLLHEYRGDVLDACAAPGGKATFAAQLLVGHGVVYANDIHLPRLRALVSHFMRMKLPNNVVTWADARRLPKSWSKRFSRVVMDVPCSSEGTIMNDPSRKTKTTLKDLALLAKREIELLQAGIEMLEPEGVLAYITCSIAPEENEYVVTKVLESRNDVDVVEPPVKLFEWDRGLSSFHKLVFDDRVRRCVRIWPHRHQMFGFTFCLITKVRW</sequence>
<dbReference type="Proteomes" id="UP000005270">
    <property type="component" value="Chromosome"/>
</dbReference>
<gene>
    <name evidence="7" type="ordered locus">TCELL_0930</name>
</gene>
<organism evidence="7 8">
    <name type="scientific">Thermogladius calderae (strain DSM 22663 / VKM B-2946 / 1633)</name>
    <dbReference type="NCBI Taxonomy" id="1184251"/>
    <lineage>
        <taxon>Archaea</taxon>
        <taxon>Thermoproteota</taxon>
        <taxon>Thermoprotei</taxon>
        <taxon>Desulfurococcales</taxon>
        <taxon>Desulfurococcaceae</taxon>
        <taxon>Thermogladius</taxon>
    </lineage>
</organism>
<protein>
    <submittedName>
        <fullName evidence="7">Ribosomal RNA methyltransferase NOP2</fullName>
    </submittedName>
</protein>
<name>I3TF16_THEC1</name>
<dbReference type="GO" id="GO:0030488">
    <property type="term" value="P:tRNA methylation"/>
    <property type="evidence" value="ECO:0007669"/>
    <property type="project" value="TreeGrafter"/>
</dbReference>
<dbReference type="PROSITE" id="PS51686">
    <property type="entry name" value="SAM_MT_RSMB_NOP"/>
    <property type="match status" value="1"/>
</dbReference>
<dbReference type="PANTHER" id="PTHR22807:SF74">
    <property type="entry name" value="TRNA (CYTOSINE(48)-C(5))-METHYLTRANSFERASE"/>
    <property type="match status" value="1"/>
</dbReference>
<dbReference type="Gene3D" id="3.30.70.1170">
    <property type="entry name" value="Sun protein, domain 3"/>
    <property type="match status" value="1"/>
</dbReference>
<dbReference type="PANTHER" id="PTHR22807">
    <property type="entry name" value="NOP2 YEAST -RELATED NOL1/NOP2/FMU SUN DOMAIN-CONTAINING"/>
    <property type="match status" value="1"/>
</dbReference>
<evidence type="ECO:0000313" key="7">
    <source>
        <dbReference type="EMBL" id="AFK51354.1"/>
    </source>
</evidence>
<feature type="domain" description="SAM-dependent MTase RsmB/NOP-type" evidence="6">
    <location>
        <begin position="50"/>
        <end position="339"/>
    </location>
</feature>
<dbReference type="FunCoup" id="I3TF16">
    <property type="interactions" value="102"/>
</dbReference>
<dbReference type="HOGENOM" id="CLU_005316_7_0_2"/>
<dbReference type="InterPro" id="IPR023267">
    <property type="entry name" value="RCMT"/>
</dbReference>
<dbReference type="InterPro" id="IPR049560">
    <property type="entry name" value="MeTrfase_RsmB-F_NOP2_cat"/>
</dbReference>
<proteinExistence type="predicted"/>
<reference evidence="7 8" key="1">
    <citation type="journal article" date="2012" name="J. Bacteriol.">
        <title>Complete genome sequence of the hyperthermophilic cellulolytic Crenarchaeon 'Thermogladius cellulolyticus' 1633.</title>
        <authorList>
            <person name="Mardanov A.V."/>
            <person name="Kochetkova T.V."/>
            <person name="Beletsky A.V."/>
            <person name="Bonch-Osmolovskaya E.A."/>
            <person name="Ravin N.V."/>
            <person name="Skryabin K.G."/>
        </authorList>
    </citation>
    <scope>NUCLEOTIDE SEQUENCE [LARGE SCALE GENOMIC DNA]</scope>
    <source>
        <strain evidence="8">DSM 22663 / VKM B-2946 / 1633</strain>
    </source>
</reference>
<keyword evidence="1" id="KW-0963">Cytoplasm</keyword>